<feature type="transmembrane region" description="Helical" evidence="1">
    <location>
        <begin position="54"/>
        <end position="72"/>
    </location>
</feature>
<keyword evidence="1" id="KW-1133">Transmembrane helix</keyword>
<keyword evidence="1" id="KW-0812">Transmembrane</keyword>
<sequence>MARMAPETTTSALRDMAWSFGQWRGLAAAMTGLGMAVLGGGILAVATMPGMPGLWISLLVAGAAMLAIAVVIRSAKLPRIAHASPPQASRAPGKTSSGVGLAVLITLAVGGPMALALGGWLSQGPGPAMSFVVVALLFLVGTASVFVAPAYCMQHARRDFRAYIARTPAVHQDLEAMSLNWHDPTGTRNFGPL</sequence>
<organism evidence="2 3">
    <name type="scientific">Arthrobacter stackebrandtii</name>
    <dbReference type="NCBI Taxonomy" id="272161"/>
    <lineage>
        <taxon>Bacteria</taxon>
        <taxon>Bacillati</taxon>
        <taxon>Actinomycetota</taxon>
        <taxon>Actinomycetes</taxon>
        <taxon>Micrococcales</taxon>
        <taxon>Micrococcaceae</taxon>
        <taxon>Arthrobacter</taxon>
    </lineage>
</organism>
<reference evidence="2 3" key="1">
    <citation type="submission" date="2021-03" db="EMBL/GenBank/DDBJ databases">
        <title>Sequencing the genomes of 1000 actinobacteria strains.</title>
        <authorList>
            <person name="Klenk H.-P."/>
        </authorList>
    </citation>
    <scope>NUCLEOTIDE SEQUENCE [LARGE SCALE GENOMIC DNA]</scope>
    <source>
        <strain evidence="2 3">DSM 16005</strain>
    </source>
</reference>
<evidence type="ECO:0000313" key="2">
    <source>
        <dbReference type="EMBL" id="MBP2413406.1"/>
    </source>
</evidence>
<accession>A0ABS4YXD1</accession>
<protein>
    <submittedName>
        <fullName evidence="2">Uncharacterized protein</fullName>
    </submittedName>
</protein>
<keyword evidence="1" id="KW-0472">Membrane</keyword>
<keyword evidence="3" id="KW-1185">Reference proteome</keyword>
<feature type="transmembrane region" description="Helical" evidence="1">
    <location>
        <begin position="99"/>
        <end position="122"/>
    </location>
</feature>
<dbReference type="Proteomes" id="UP000711614">
    <property type="component" value="Unassembled WGS sequence"/>
</dbReference>
<evidence type="ECO:0000313" key="3">
    <source>
        <dbReference type="Proteomes" id="UP000711614"/>
    </source>
</evidence>
<feature type="transmembrane region" description="Helical" evidence="1">
    <location>
        <begin position="26"/>
        <end position="48"/>
    </location>
</feature>
<dbReference type="RefSeq" id="WP_209680661.1">
    <property type="nucleotide sequence ID" value="NZ_JAGIOI010000001.1"/>
</dbReference>
<gene>
    <name evidence="2" type="ORF">JOF48_002205</name>
</gene>
<dbReference type="EMBL" id="JAGIOI010000001">
    <property type="protein sequence ID" value="MBP2413406.1"/>
    <property type="molecule type" value="Genomic_DNA"/>
</dbReference>
<evidence type="ECO:0000256" key="1">
    <source>
        <dbReference type="SAM" id="Phobius"/>
    </source>
</evidence>
<name>A0ABS4YXD1_9MICC</name>
<feature type="transmembrane region" description="Helical" evidence="1">
    <location>
        <begin position="128"/>
        <end position="151"/>
    </location>
</feature>
<comment type="caution">
    <text evidence="2">The sequence shown here is derived from an EMBL/GenBank/DDBJ whole genome shotgun (WGS) entry which is preliminary data.</text>
</comment>
<proteinExistence type="predicted"/>